<gene>
    <name evidence="5" type="ORF">FOF44_12090</name>
</gene>
<keyword evidence="3" id="KW-0472">Membrane</keyword>
<organism evidence="5 6">
    <name type="scientific">Vibrio algivorus</name>
    <dbReference type="NCBI Taxonomy" id="1667024"/>
    <lineage>
        <taxon>Bacteria</taxon>
        <taxon>Pseudomonadati</taxon>
        <taxon>Pseudomonadota</taxon>
        <taxon>Gammaproteobacteria</taxon>
        <taxon>Vibrionales</taxon>
        <taxon>Vibrionaceae</taxon>
        <taxon>Vibrio</taxon>
    </lineage>
</organism>
<dbReference type="AlphaFoldDB" id="A0A557P3Q1"/>
<dbReference type="Pfam" id="PF00990">
    <property type="entry name" value="GGDEF"/>
    <property type="match status" value="1"/>
</dbReference>
<dbReference type="PANTHER" id="PTHR45138">
    <property type="entry name" value="REGULATORY COMPONENTS OF SENSORY TRANSDUCTION SYSTEM"/>
    <property type="match status" value="1"/>
</dbReference>
<evidence type="ECO:0000256" key="2">
    <source>
        <dbReference type="ARBA" id="ARBA00034247"/>
    </source>
</evidence>
<feature type="domain" description="GGDEF" evidence="4">
    <location>
        <begin position="338"/>
        <end position="461"/>
    </location>
</feature>
<protein>
    <recommendedName>
        <fullName evidence="1">diguanylate cyclase</fullName>
        <ecNumber evidence="1">2.7.7.65</ecNumber>
    </recommendedName>
</protein>
<comment type="caution">
    <text evidence="5">The sequence shown here is derived from an EMBL/GenBank/DDBJ whole genome shotgun (WGS) entry which is preliminary data.</text>
</comment>
<dbReference type="Proteomes" id="UP000319828">
    <property type="component" value="Unassembled WGS sequence"/>
</dbReference>
<evidence type="ECO:0000313" key="6">
    <source>
        <dbReference type="Proteomes" id="UP000319828"/>
    </source>
</evidence>
<comment type="catalytic activity">
    <reaction evidence="2">
        <text>2 GTP = 3',3'-c-di-GMP + 2 diphosphate</text>
        <dbReference type="Rhea" id="RHEA:24898"/>
        <dbReference type="ChEBI" id="CHEBI:33019"/>
        <dbReference type="ChEBI" id="CHEBI:37565"/>
        <dbReference type="ChEBI" id="CHEBI:58805"/>
        <dbReference type="EC" id="2.7.7.65"/>
    </reaction>
</comment>
<keyword evidence="3" id="KW-1133">Transmembrane helix</keyword>
<dbReference type="InterPro" id="IPR043128">
    <property type="entry name" value="Rev_trsase/Diguanyl_cyclase"/>
</dbReference>
<evidence type="ECO:0000256" key="3">
    <source>
        <dbReference type="SAM" id="Phobius"/>
    </source>
</evidence>
<name>A0A557P3Q1_9VIBR</name>
<dbReference type="EMBL" id="VMKJ01000025">
    <property type="protein sequence ID" value="TVO35285.1"/>
    <property type="molecule type" value="Genomic_DNA"/>
</dbReference>
<dbReference type="PROSITE" id="PS51257">
    <property type="entry name" value="PROKAR_LIPOPROTEIN"/>
    <property type="match status" value="1"/>
</dbReference>
<dbReference type="InterPro" id="IPR000160">
    <property type="entry name" value="GGDEF_dom"/>
</dbReference>
<dbReference type="NCBIfam" id="TIGR00254">
    <property type="entry name" value="GGDEF"/>
    <property type="match status" value="1"/>
</dbReference>
<dbReference type="OrthoDB" id="5623595at2"/>
<dbReference type="CDD" id="cd01949">
    <property type="entry name" value="GGDEF"/>
    <property type="match status" value="1"/>
</dbReference>
<accession>A0A557P3Q1</accession>
<sequence length="461" mass="53054">MPRSKQESSHSFLYLCLTCILCWLAYSCVTIFNYAESVVSDMKNDLSQYFVSNEKISAHLSEILPMLEESHQLNQQLKLTKIESLGIEGFNITSDQFSEYAGALIAQGDVVNLPFNLSLFMHELDRSWAEEDNSAPGAFFTYYSEGQQFAYTKNRLNLSSQPPRLTPFRYRKDDISIDYKKPILTTLDRSYPKGNSIVVLITPVFVDDKLVGDLGMRLKLEKQMLDSLGPWLSQYMALDIEFRDQKFSMGDNRFFPQILFKKEEYNGITITAYMRTDYITKYVLPWFLSMLFIMAMVYCVLNKHKKEAIRLSSLSKTDELTGLFNKRVLDEMGEMGVTKGTLFYIDVNDFKDINDNYGHQVGDDALRYIASGMRYCMRASDVCIRLGGDEFLIVTNTQTLNPEKIKRKLHQAISGTAFTKDITLSISIGYSHFDDITSLTQSIHQADKQMYEEKSRYRTSE</sequence>
<dbReference type="PANTHER" id="PTHR45138:SF9">
    <property type="entry name" value="DIGUANYLATE CYCLASE DGCM-RELATED"/>
    <property type="match status" value="1"/>
</dbReference>
<evidence type="ECO:0000313" key="5">
    <source>
        <dbReference type="EMBL" id="TVO35285.1"/>
    </source>
</evidence>
<dbReference type="EC" id="2.7.7.65" evidence="1"/>
<feature type="transmembrane region" description="Helical" evidence="3">
    <location>
        <begin position="283"/>
        <end position="301"/>
    </location>
</feature>
<dbReference type="PROSITE" id="PS50887">
    <property type="entry name" value="GGDEF"/>
    <property type="match status" value="1"/>
</dbReference>
<dbReference type="Gene3D" id="3.30.70.270">
    <property type="match status" value="1"/>
</dbReference>
<feature type="transmembrane region" description="Helical" evidence="3">
    <location>
        <begin position="12"/>
        <end position="35"/>
    </location>
</feature>
<evidence type="ECO:0000256" key="1">
    <source>
        <dbReference type="ARBA" id="ARBA00012528"/>
    </source>
</evidence>
<reference evidence="5 6" key="1">
    <citation type="submission" date="2019-07" db="EMBL/GenBank/DDBJ databases">
        <title>The draft genome sequence of Vibrio algivorus M1486.</title>
        <authorList>
            <person name="Meng X."/>
        </authorList>
    </citation>
    <scope>NUCLEOTIDE SEQUENCE [LARGE SCALE GENOMIC DNA]</scope>
    <source>
        <strain evidence="5 6">M1486</strain>
    </source>
</reference>
<keyword evidence="3" id="KW-0812">Transmembrane</keyword>
<dbReference type="SUPFAM" id="SSF55073">
    <property type="entry name" value="Nucleotide cyclase"/>
    <property type="match status" value="1"/>
</dbReference>
<dbReference type="SMART" id="SM00267">
    <property type="entry name" value="GGDEF"/>
    <property type="match status" value="1"/>
</dbReference>
<dbReference type="GO" id="GO:0052621">
    <property type="term" value="F:diguanylate cyclase activity"/>
    <property type="evidence" value="ECO:0007669"/>
    <property type="project" value="UniProtKB-EC"/>
</dbReference>
<dbReference type="InterPro" id="IPR050469">
    <property type="entry name" value="Diguanylate_Cyclase"/>
</dbReference>
<dbReference type="InterPro" id="IPR029787">
    <property type="entry name" value="Nucleotide_cyclase"/>
</dbReference>
<proteinExistence type="predicted"/>
<evidence type="ECO:0000259" key="4">
    <source>
        <dbReference type="PROSITE" id="PS50887"/>
    </source>
</evidence>